<sequence>MNGFLDRFSRAGAVDLLAFLGQWPDRPALSADNAQLSAMADRHGLRAVCVSHLASVTGHDTRSGNELLFHAIRGDERLWPFPVLNPTEPAWEKELEWAVAGGARGIRLVPGYHGYGLRDAGVGELAAAVRERKLPLQVVARMQDERLQHRLLDVPAVEPHELAELMLALDGHPLLISGLRDGERETAMRLAGRGGILPHVLFDLWFCNGPLAVIASLCRAGLAGVYGYSSCTPLQTAEATALQLAAGAIGDDELHDLCAGNALRLLGPAAIRSN</sequence>
<dbReference type="InterPro" id="IPR032466">
    <property type="entry name" value="Metal_Hydrolase"/>
</dbReference>
<dbReference type="Pfam" id="PF04909">
    <property type="entry name" value="Amidohydro_2"/>
    <property type="match status" value="1"/>
</dbReference>
<feature type="domain" description="Amidohydrolase-related" evidence="1">
    <location>
        <begin position="21"/>
        <end position="141"/>
    </location>
</feature>
<dbReference type="InterPro" id="IPR006680">
    <property type="entry name" value="Amidohydro-rel"/>
</dbReference>
<comment type="caution">
    <text evidence="2">The sequence shown here is derived from an EMBL/GenBank/DDBJ whole genome shotgun (WGS) entry which is preliminary data.</text>
</comment>
<evidence type="ECO:0000313" key="3">
    <source>
        <dbReference type="Proteomes" id="UP001161691"/>
    </source>
</evidence>
<gene>
    <name evidence="2" type="ORF">KB449_00690</name>
</gene>
<dbReference type="EMBL" id="JAGRPV010000001">
    <property type="protein sequence ID" value="MDI4643454.1"/>
    <property type="molecule type" value="Genomic_DNA"/>
</dbReference>
<dbReference type="Proteomes" id="UP001161691">
    <property type="component" value="Unassembled WGS sequence"/>
</dbReference>
<keyword evidence="3" id="KW-1185">Reference proteome</keyword>
<dbReference type="Gene3D" id="3.20.20.140">
    <property type="entry name" value="Metal-dependent hydrolases"/>
    <property type="match status" value="1"/>
</dbReference>
<dbReference type="RefSeq" id="WP_282906512.1">
    <property type="nucleotide sequence ID" value="NZ_JAGRPV010000001.1"/>
</dbReference>
<evidence type="ECO:0000313" key="2">
    <source>
        <dbReference type="EMBL" id="MDI4643454.1"/>
    </source>
</evidence>
<proteinExistence type="predicted"/>
<reference evidence="2" key="1">
    <citation type="submission" date="2023-04" db="EMBL/GenBank/DDBJ databases">
        <title>Comparative genomic analysis of Cohnella hashimotonis sp. nov., isolated from the International Space Station.</title>
        <authorList>
            <person name="Venkateswaran K."/>
            <person name="Simpson A."/>
        </authorList>
    </citation>
    <scope>NUCLEOTIDE SEQUENCE</scope>
    <source>
        <strain evidence="2">F6_2S_P_1</strain>
    </source>
</reference>
<dbReference type="SUPFAM" id="SSF51556">
    <property type="entry name" value="Metallo-dependent hydrolases"/>
    <property type="match status" value="1"/>
</dbReference>
<name>A0ABT6T9L7_9BACL</name>
<accession>A0ABT6T9L7</accession>
<protein>
    <submittedName>
        <fullName evidence="2">Amidohydrolase family protein</fullName>
    </submittedName>
</protein>
<organism evidence="2 3">
    <name type="scientific">Cohnella hashimotonis</name>
    <dbReference type="NCBI Taxonomy" id="2826895"/>
    <lineage>
        <taxon>Bacteria</taxon>
        <taxon>Bacillati</taxon>
        <taxon>Bacillota</taxon>
        <taxon>Bacilli</taxon>
        <taxon>Bacillales</taxon>
        <taxon>Paenibacillaceae</taxon>
        <taxon>Cohnella</taxon>
    </lineage>
</organism>
<evidence type="ECO:0000259" key="1">
    <source>
        <dbReference type="Pfam" id="PF04909"/>
    </source>
</evidence>